<dbReference type="EMBL" id="JAGINU010000001">
    <property type="protein sequence ID" value="MBP2367818.1"/>
    <property type="molecule type" value="Genomic_DNA"/>
</dbReference>
<evidence type="ECO:0000313" key="3">
    <source>
        <dbReference type="Proteomes" id="UP001519295"/>
    </source>
</evidence>
<proteinExistence type="predicted"/>
<gene>
    <name evidence="2" type="ORF">JOF36_003514</name>
</gene>
<evidence type="ECO:0000256" key="1">
    <source>
        <dbReference type="SAM" id="MobiDB-lite"/>
    </source>
</evidence>
<dbReference type="PANTHER" id="PTHR43169">
    <property type="entry name" value="EXSB FAMILY PROTEIN"/>
    <property type="match status" value="1"/>
</dbReference>
<organism evidence="2 3">
    <name type="scientific">Pseudonocardia parietis</name>
    <dbReference type="NCBI Taxonomy" id="570936"/>
    <lineage>
        <taxon>Bacteria</taxon>
        <taxon>Bacillati</taxon>
        <taxon>Actinomycetota</taxon>
        <taxon>Actinomycetes</taxon>
        <taxon>Pseudonocardiales</taxon>
        <taxon>Pseudonocardiaceae</taxon>
        <taxon>Pseudonocardia</taxon>
    </lineage>
</organism>
<dbReference type="PANTHER" id="PTHR43169:SF2">
    <property type="entry name" value="NAD_GMP SYNTHASE DOMAIN-CONTAINING PROTEIN"/>
    <property type="match status" value="1"/>
</dbReference>
<dbReference type="InterPro" id="IPR005232">
    <property type="entry name" value="LarE"/>
</dbReference>
<sequence>MPENATALAVQERLATMRHRVVACSGGVDSLLLADLACADSRAGTLVVHSVTPAVPEAATVRVVTTAHLLGWRLRLVRSGEFGDERYLRNPTDRCYHCKTHLYDELERVSAVSDLPDATILSGANTDDLGEYRPGLRAAAERSVRHPFVEAGVGKREIRLLAAARGRAWHDLPAAPCLASRLYSGTPVSPDVLLAVERGEQVLREVSGARVVRCRVRGRAVRVEVGADERYRVSDAVLGAVTRAMQAVAAELEPAELDDEPYAPGRAFVSLSPPRPAASS</sequence>
<name>A0ABS4VV63_9PSEU</name>
<feature type="region of interest" description="Disordered" evidence="1">
    <location>
        <begin position="259"/>
        <end position="280"/>
    </location>
</feature>
<dbReference type="Gene3D" id="3.40.50.620">
    <property type="entry name" value="HUPs"/>
    <property type="match status" value="1"/>
</dbReference>
<dbReference type="SUPFAM" id="SSF52402">
    <property type="entry name" value="Adenine nucleotide alpha hydrolases-like"/>
    <property type="match status" value="1"/>
</dbReference>
<dbReference type="InterPro" id="IPR014729">
    <property type="entry name" value="Rossmann-like_a/b/a_fold"/>
</dbReference>
<accession>A0ABS4VV63</accession>
<evidence type="ECO:0008006" key="4">
    <source>
        <dbReference type="Google" id="ProtNLM"/>
    </source>
</evidence>
<comment type="caution">
    <text evidence="2">The sequence shown here is derived from an EMBL/GenBank/DDBJ whole genome shotgun (WGS) entry which is preliminary data.</text>
</comment>
<dbReference type="RefSeq" id="WP_210027999.1">
    <property type="nucleotide sequence ID" value="NZ_JAGINU010000001.1"/>
</dbReference>
<dbReference type="PIRSF" id="PIRSF006661">
    <property type="entry name" value="PP-lp_UCP006661"/>
    <property type="match status" value="1"/>
</dbReference>
<protein>
    <recommendedName>
        <fullName evidence="4">Asparagine synthetase domain-containing protein</fullName>
    </recommendedName>
</protein>
<dbReference type="Proteomes" id="UP001519295">
    <property type="component" value="Unassembled WGS sequence"/>
</dbReference>
<evidence type="ECO:0000313" key="2">
    <source>
        <dbReference type="EMBL" id="MBP2367818.1"/>
    </source>
</evidence>
<dbReference type="InterPro" id="IPR052188">
    <property type="entry name" value="Ni-pincer_cofactor_biosynth"/>
</dbReference>
<keyword evidence="3" id="KW-1185">Reference proteome</keyword>
<reference evidence="2 3" key="1">
    <citation type="submission" date="2021-03" db="EMBL/GenBank/DDBJ databases">
        <title>Sequencing the genomes of 1000 actinobacteria strains.</title>
        <authorList>
            <person name="Klenk H.-P."/>
        </authorList>
    </citation>
    <scope>NUCLEOTIDE SEQUENCE [LARGE SCALE GENOMIC DNA]</scope>
    <source>
        <strain evidence="2 3">DSM 45256</strain>
    </source>
</reference>